<proteinExistence type="predicted"/>
<name>A0AAV7X2R0_PLEWA</name>
<evidence type="ECO:0000256" key="1">
    <source>
        <dbReference type="SAM" id="MobiDB-lite"/>
    </source>
</evidence>
<keyword evidence="3" id="KW-1185">Reference proteome</keyword>
<protein>
    <submittedName>
        <fullName evidence="2">Uncharacterized protein</fullName>
    </submittedName>
</protein>
<organism evidence="2 3">
    <name type="scientific">Pleurodeles waltl</name>
    <name type="common">Iberian ribbed newt</name>
    <dbReference type="NCBI Taxonomy" id="8319"/>
    <lineage>
        <taxon>Eukaryota</taxon>
        <taxon>Metazoa</taxon>
        <taxon>Chordata</taxon>
        <taxon>Craniata</taxon>
        <taxon>Vertebrata</taxon>
        <taxon>Euteleostomi</taxon>
        <taxon>Amphibia</taxon>
        <taxon>Batrachia</taxon>
        <taxon>Caudata</taxon>
        <taxon>Salamandroidea</taxon>
        <taxon>Salamandridae</taxon>
        <taxon>Pleurodelinae</taxon>
        <taxon>Pleurodeles</taxon>
    </lineage>
</organism>
<gene>
    <name evidence="2" type="ORF">NDU88_006811</name>
</gene>
<accession>A0AAV7X2R0</accession>
<comment type="caution">
    <text evidence="2">The sequence shown here is derived from an EMBL/GenBank/DDBJ whole genome shotgun (WGS) entry which is preliminary data.</text>
</comment>
<sequence length="126" mass="14011">MPGDRSSQKKSGKPARQLLFSEALLQTKGPPSTPATQPPATHHDVTDSALESPMHLEAHASSILDRDQELLFLCSQLADLEDRSRRDNVCFLGFPENIEGEDLHGFLRDTLPRMIGTTFDPPLEFQ</sequence>
<feature type="region of interest" description="Disordered" evidence="1">
    <location>
        <begin position="26"/>
        <end position="47"/>
    </location>
</feature>
<dbReference type="EMBL" id="JANPWB010000001">
    <property type="protein sequence ID" value="KAJ1219242.1"/>
    <property type="molecule type" value="Genomic_DNA"/>
</dbReference>
<reference evidence="2" key="1">
    <citation type="journal article" date="2022" name="bioRxiv">
        <title>Sequencing and chromosome-scale assembly of the giantPleurodeles waltlgenome.</title>
        <authorList>
            <person name="Brown T."/>
            <person name="Elewa A."/>
            <person name="Iarovenko S."/>
            <person name="Subramanian E."/>
            <person name="Araus A.J."/>
            <person name="Petzold A."/>
            <person name="Susuki M."/>
            <person name="Suzuki K.-i.T."/>
            <person name="Hayashi T."/>
            <person name="Toyoda A."/>
            <person name="Oliveira C."/>
            <person name="Osipova E."/>
            <person name="Leigh N.D."/>
            <person name="Simon A."/>
            <person name="Yun M.H."/>
        </authorList>
    </citation>
    <scope>NUCLEOTIDE SEQUENCE</scope>
    <source>
        <strain evidence="2">20211129_DDA</strain>
        <tissue evidence="2">Liver</tissue>
    </source>
</reference>
<dbReference type="Proteomes" id="UP001066276">
    <property type="component" value="Chromosome 1_1"/>
</dbReference>
<dbReference type="AlphaFoldDB" id="A0AAV7X2R0"/>
<evidence type="ECO:0000313" key="3">
    <source>
        <dbReference type="Proteomes" id="UP001066276"/>
    </source>
</evidence>
<evidence type="ECO:0000313" key="2">
    <source>
        <dbReference type="EMBL" id="KAJ1219242.1"/>
    </source>
</evidence>